<dbReference type="EMBL" id="ML179269">
    <property type="protein sequence ID" value="THU92756.1"/>
    <property type="molecule type" value="Genomic_DNA"/>
</dbReference>
<gene>
    <name evidence="2" type="ORF">K435DRAFT_206157</name>
</gene>
<name>A0A4S8LT93_DENBC</name>
<keyword evidence="3" id="KW-1185">Reference proteome</keyword>
<dbReference type="AlphaFoldDB" id="A0A4S8LT93"/>
<reference evidence="2 3" key="1">
    <citation type="journal article" date="2019" name="Nat. Ecol. Evol.">
        <title>Megaphylogeny resolves global patterns of mushroom evolution.</title>
        <authorList>
            <person name="Varga T."/>
            <person name="Krizsan K."/>
            <person name="Foldi C."/>
            <person name="Dima B."/>
            <person name="Sanchez-Garcia M."/>
            <person name="Sanchez-Ramirez S."/>
            <person name="Szollosi G.J."/>
            <person name="Szarkandi J.G."/>
            <person name="Papp V."/>
            <person name="Albert L."/>
            <person name="Andreopoulos W."/>
            <person name="Angelini C."/>
            <person name="Antonin V."/>
            <person name="Barry K.W."/>
            <person name="Bougher N.L."/>
            <person name="Buchanan P."/>
            <person name="Buyck B."/>
            <person name="Bense V."/>
            <person name="Catcheside P."/>
            <person name="Chovatia M."/>
            <person name="Cooper J."/>
            <person name="Damon W."/>
            <person name="Desjardin D."/>
            <person name="Finy P."/>
            <person name="Geml J."/>
            <person name="Haridas S."/>
            <person name="Hughes K."/>
            <person name="Justo A."/>
            <person name="Karasinski D."/>
            <person name="Kautmanova I."/>
            <person name="Kiss B."/>
            <person name="Kocsube S."/>
            <person name="Kotiranta H."/>
            <person name="LaButti K.M."/>
            <person name="Lechner B.E."/>
            <person name="Liimatainen K."/>
            <person name="Lipzen A."/>
            <person name="Lukacs Z."/>
            <person name="Mihaltcheva S."/>
            <person name="Morgado L.N."/>
            <person name="Niskanen T."/>
            <person name="Noordeloos M.E."/>
            <person name="Ohm R.A."/>
            <person name="Ortiz-Santana B."/>
            <person name="Ovrebo C."/>
            <person name="Racz N."/>
            <person name="Riley R."/>
            <person name="Savchenko A."/>
            <person name="Shiryaev A."/>
            <person name="Soop K."/>
            <person name="Spirin V."/>
            <person name="Szebenyi C."/>
            <person name="Tomsovsky M."/>
            <person name="Tulloss R.E."/>
            <person name="Uehling J."/>
            <person name="Grigoriev I.V."/>
            <person name="Vagvolgyi C."/>
            <person name="Papp T."/>
            <person name="Martin F.M."/>
            <person name="Miettinen O."/>
            <person name="Hibbett D.S."/>
            <person name="Nagy L.G."/>
        </authorList>
    </citation>
    <scope>NUCLEOTIDE SEQUENCE [LARGE SCALE GENOMIC DNA]</scope>
    <source>
        <strain evidence="2 3">CBS 962.96</strain>
    </source>
</reference>
<evidence type="ECO:0008006" key="4">
    <source>
        <dbReference type="Google" id="ProtNLM"/>
    </source>
</evidence>
<dbReference type="Proteomes" id="UP000297245">
    <property type="component" value="Unassembled WGS sequence"/>
</dbReference>
<evidence type="ECO:0000256" key="1">
    <source>
        <dbReference type="SAM" id="SignalP"/>
    </source>
</evidence>
<keyword evidence="1" id="KW-0732">Signal</keyword>
<accession>A0A4S8LT93</accession>
<sequence length="159" mass="17560">MMKWLAGLLALCSLTRIPCCISILTYGTLVREALPIPVFLCNAPAPFKPFRLPAIYSPFRRANPPSAQHNPYSWLRTMVPNKTPSATSFGTNWDEVAGARIPPTSKKIAPLKDHLSLVLWFEITYKSMPDASHAKFKMQSITGEAPFTQAGLLPIDTSS</sequence>
<evidence type="ECO:0000313" key="2">
    <source>
        <dbReference type="EMBL" id="THU92756.1"/>
    </source>
</evidence>
<proteinExistence type="predicted"/>
<evidence type="ECO:0000313" key="3">
    <source>
        <dbReference type="Proteomes" id="UP000297245"/>
    </source>
</evidence>
<protein>
    <recommendedName>
        <fullName evidence="4">Secreted protein</fullName>
    </recommendedName>
</protein>
<feature type="chain" id="PRO_5020703570" description="Secreted protein" evidence="1">
    <location>
        <begin position="21"/>
        <end position="159"/>
    </location>
</feature>
<organism evidence="2 3">
    <name type="scientific">Dendrothele bispora (strain CBS 962.96)</name>
    <dbReference type="NCBI Taxonomy" id="1314807"/>
    <lineage>
        <taxon>Eukaryota</taxon>
        <taxon>Fungi</taxon>
        <taxon>Dikarya</taxon>
        <taxon>Basidiomycota</taxon>
        <taxon>Agaricomycotina</taxon>
        <taxon>Agaricomycetes</taxon>
        <taxon>Agaricomycetidae</taxon>
        <taxon>Agaricales</taxon>
        <taxon>Agaricales incertae sedis</taxon>
        <taxon>Dendrothele</taxon>
    </lineage>
</organism>
<feature type="signal peptide" evidence="1">
    <location>
        <begin position="1"/>
        <end position="20"/>
    </location>
</feature>